<dbReference type="SMART" id="SM00487">
    <property type="entry name" value="DEXDc"/>
    <property type="match status" value="1"/>
</dbReference>
<comment type="similarity">
    <text evidence="2 12 13">Belongs to the UvrB family.</text>
</comment>
<keyword evidence="3 12" id="KW-0963">Cytoplasm</keyword>
<dbReference type="InterPro" id="IPR001650">
    <property type="entry name" value="Helicase_C-like"/>
</dbReference>
<proteinExistence type="inferred from homology"/>
<evidence type="ECO:0000256" key="10">
    <source>
        <dbReference type="ARBA" id="ARBA00026033"/>
    </source>
</evidence>
<accession>A0A1M5DWN4</accession>
<protein>
    <recommendedName>
        <fullName evidence="11 12">UvrABC system protein B</fullName>
        <shortName evidence="12">Protein UvrB</shortName>
    </recommendedName>
    <alternativeName>
        <fullName evidence="12">Excinuclease ABC subunit B</fullName>
    </alternativeName>
</protein>
<evidence type="ECO:0000256" key="14">
    <source>
        <dbReference type="SAM" id="Coils"/>
    </source>
</evidence>
<comment type="subunit">
    <text evidence="10 12 13">Forms a heterotetramer with UvrA during the search for lesions. Interacts with UvrC in an incision complex.</text>
</comment>
<keyword evidence="12 13" id="KW-0742">SOS response</keyword>
<evidence type="ECO:0000256" key="6">
    <source>
        <dbReference type="ARBA" id="ARBA00022769"/>
    </source>
</evidence>
<dbReference type="AlphaFoldDB" id="A0A1M5DWN4"/>
<comment type="domain">
    <text evidence="12">The beta-hairpin motif is involved in DNA binding.</text>
</comment>
<evidence type="ECO:0000256" key="9">
    <source>
        <dbReference type="ARBA" id="ARBA00023204"/>
    </source>
</evidence>
<feature type="short sequence motif" description="Beta-hairpin" evidence="12">
    <location>
        <begin position="101"/>
        <end position="124"/>
    </location>
</feature>
<dbReference type="InterPro" id="IPR027417">
    <property type="entry name" value="P-loop_NTPase"/>
</dbReference>
<keyword evidence="7 12" id="KW-0067">ATP-binding</keyword>
<sequence length="702" mass="79907">MVSYLKVVISIGEFKIVSDYKPRGDQPQAIQKLSDGIRKGYKFQTLLGVTGSGKTFTMANIIQEVQKPTLVIAHNKTLAAQLCSEFREFFPNNAVEYFVSYYDYYQPEAYIPQTDTYIEKDAAINDEIDKLRHSATSALFERRDVIIVASVSCIYGLGDPIDYANMTLSLRPGMIKSREEILKRLVDIQYERNDINFTRGKFRVRGDVIEVFPASSADRAIRIELFGDEVDRISEIDVLTGEIIGLRNHVSIFPASHYATSKEKINRAIESIEAELKERLKELESQGKLVEAQRLKQRTMYDIEMLKEVGYCQGIENYSRHLSGRPPGSPPFTLIDYFPDDFLMFIDESHVTIPQIRGMYHGDKSRKDALVEYGFRLPSAYDNRPLKFHEFEERINQVIFVSATPGEYELKHSVQVVEQIIRPTGLVDPAVEVRPVKGQIDDLIGEIKKTVAKGNRVLVTTLTKKMAEDLTEYLKDIGIKVRYLHSDIDTIERMEIVRDLRLGTFDVLVGINLLREGLDLPEVSLVAILDADKEGFLRSETSLIQTIGRAARNAEGRVIMYADEITDSMKKAISETNRRRQIQMKYNEENGIVPQTIVKSVHDIIEATIVAEDPGIYDEKIKSNEKNRSSRKAKSSQKVKLTEKAVTDSEPLSESEIEKEIAILEEQMKKAAANLEFEKAAELRDKIFDLKAKYTKKKALSR</sequence>
<dbReference type="GO" id="GO:0009432">
    <property type="term" value="P:SOS response"/>
    <property type="evidence" value="ECO:0007669"/>
    <property type="project" value="UniProtKB-UniRule"/>
</dbReference>
<keyword evidence="8 12" id="KW-0267">Excision nuclease</keyword>
<keyword evidence="4 12" id="KW-0547">Nucleotide-binding</keyword>
<dbReference type="EMBL" id="FQVH01000039">
    <property type="protein sequence ID" value="SHF71340.1"/>
    <property type="molecule type" value="Genomic_DNA"/>
</dbReference>
<evidence type="ECO:0000256" key="2">
    <source>
        <dbReference type="ARBA" id="ARBA00008533"/>
    </source>
</evidence>
<feature type="domain" description="Helicase C-terminal" evidence="18">
    <location>
        <begin position="439"/>
        <end position="605"/>
    </location>
</feature>
<dbReference type="Gene3D" id="3.40.50.300">
    <property type="entry name" value="P-loop containing nucleotide triphosphate hydrolases"/>
    <property type="match status" value="3"/>
</dbReference>
<dbReference type="InterPro" id="IPR014001">
    <property type="entry name" value="Helicase_ATP-bd"/>
</dbReference>
<dbReference type="Proteomes" id="UP000184088">
    <property type="component" value="Unassembled WGS sequence"/>
</dbReference>
<dbReference type="PROSITE" id="PS51192">
    <property type="entry name" value="HELICASE_ATP_BIND_1"/>
    <property type="match status" value="1"/>
</dbReference>
<feature type="coiled-coil region" evidence="14">
    <location>
        <begin position="654"/>
        <end position="681"/>
    </location>
</feature>
<dbReference type="NCBIfam" id="NF003673">
    <property type="entry name" value="PRK05298.1"/>
    <property type="match status" value="1"/>
</dbReference>
<dbReference type="Pfam" id="PF04851">
    <property type="entry name" value="ResIII"/>
    <property type="match status" value="1"/>
</dbReference>
<dbReference type="InterPro" id="IPR001943">
    <property type="entry name" value="UVR_dom"/>
</dbReference>
<feature type="binding site" evidence="12">
    <location>
        <begin position="48"/>
        <end position="55"/>
    </location>
    <ligand>
        <name>ATP</name>
        <dbReference type="ChEBI" id="CHEBI:30616"/>
    </ligand>
</feature>
<feature type="domain" description="Helicase ATP-binding" evidence="17">
    <location>
        <begin position="35"/>
        <end position="192"/>
    </location>
</feature>
<evidence type="ECO:0000256" key="3">
    <source>
        <dbReference type="ARBA" id="ARBA00022490"/>
    </source>
</evidence>
<keyword evidence="9 12" id="KW-0234">DNA repair</keyword>
<dbReference type="PANTHER" id="PTHR24029">
    <property type="entry name" value="UVRABC SYSTEM PROTEIN B"/>
    <property type="match status" value="1"/>
</dbReference>
<dbReference type="GO" id="GO:0003677">
    <property type="term" value="F:DNA binding"/>
    <property type="evidence" value="ECO:0007669"/>
    <property type="project" value="UniProtKB-UniRule"/>
</dbReference>
<dbReference type="HAMAP" id="MF_00204">
    <property type="entry name" value="UvrB"/>
    <property type="match status" value="1"/>
</dbReference>
<feature type="coiled-coil region" evidence="14">
    <location>
        <begin position="262"/>
        <end position="293"/>
    </location>
</feature>
<dbReference type="Pfam" id="PF12344">
    <property type="entry name" value="UvrB"/>
    <property type="match status" value="1"/>
</dbReference>
<evidence type="ECO:0000256" key="11">
    <source>
        <dbReference type="ARBA" id="ARBA00029504"/>
    </source>
</evidence>
<dbReference type="SMART" id="SM00490">
    <property type="entry name" value="HELICc"/>
    <property type="match status" value="1"/>
</dbReference>
<keyword evidence="5 12" id="KW-0227">DNA damage</keyword>
<evidence type="ECO:0000256" key="8">
    <source>
        <dbReference type="ARBA" id="ARBA00022881"/>
    </source>
</evidence>
<evidence type="ECO:0000259" key="17">
    <source>
        <dbReference type="PROSITE" id="PS51192"/>
    </source>
</evidence>
<dbReference type="GO" id="GO:0005524">
    <property type="term" value="F:ATP binding"/>
    <property type="evidence" value="ECO:0007669"/>
    <property type="project" value="UniProtKB-UniRule"/>
</dbReference>
<dbReference type="SUPFAM" id="SSF52540">
    <property type="entry name" value="P-loop containing nucleoside triphosphate hydrolases"/>
    <property type="match status" value="2"/>
</dbReference>
<dbReference type="Pfam" id="PF00271">
    <property type="entry name" value="Helicase_C"/>
    <property type="match status" value="1"/>
</dbReference>
<evidence type="ECO:0000256" key="5">
    <source>
        <dbReference type="ARBA" id="ARBA00022763"/>
    </source>
</evidence>
<dbReference type="GO" id="GO:0009380">
    <property type="term" value="C:excinuclease repair complex"/>
    <property type="evidence" value="ECO:0007669"/>
    <property type="project" value="InterPro"/>
</dbReference>
<keyword evidence="14" id="KW-0175">Coiled coil</keyword>
<dbReference type="InterPro" id="IPR036876">
    <property type="entry name" value="UVR_dom_sf"/>
</dbReference>
<dbReference type="Pfam" id="PF17757">
    <property type="entry name" value="UvrB_inter"/>
    <property type="match status" value="1"/>
</dbReference>
<dbReference type="CDD" id="cd17916">
    <property type="entry name" value="DEXHc_UvrB"/>
    <property type="match status" value="1"/>
</dbReference>
<evidence type="ECO:0000259" key="16">
    <source>
        <dbReference type="PROSITE" id="PS50151"/>
    </source>
</evidence>
<dbReference type="GO" id="GO:0006289">
    <property type="term" value="P:nucleotide-excision repair"/>
    <property type="evidence" value="ECO:0007669"/>
    <property type="project" value="UniProtKB-UniRule"/>
</dbReference>
<evidence type="ECO:0000256" key="4">
    <source>
        <dbReference type="ARBA" id="ARBA00022741"/>
    </source>
</evidence>
<dbReference type="CDD" id="cd18790">
    <property type="entry name" value="SF2_C_UvrB"/>
    <property type="match status" value="1"/>
</dbReference>
<comment type="function">
    <text evidence="12">The UvrABC repair system catalyzes the recognition and processing of DNA lesions. A damage recognition complex composed of 2 UvrA and 2 UvrB subunits scans DNA for abnormalities. Upon binding of the UvrA(2)B(2) complex to a putative damaged site, the DNA wraps around one UvrB monomer. DNA wrap is dependent on ATP binding by UvrB and probably causes local melting of the DNA helix, facilitating insertion of UvrB beta-hairpin between the DNA strands. Then UvrB probes one DNA strand for the presence of a lesion. If a lesion is found the UvrA subunits dissociate and the UvrB-DNA preincision complex is formed. This complex is subsequently bound by UvrC and the second UvrB is released. If no lesion is found, the DNA wraps around the other UvrB subunit that will check the other stand for damage.</text>
</comment>
<feature type="region of interest" description="Disordered" evidence="15">
    <location>
        <begin position="623"/>
        <end position="654"/>
    </location>
</feature>
<organism evidence="19 20">
    <name type="scientific">Caldanaerobius fijiensis DSM 17918</name>
    <dbReference type="NCBI Taxonomy" id="1121256"/>
    <lineage>
        <taxon>Bacteria</taxon>
        <taxon>Bacillati</taxon>
        <taxon>Bacillota</taxon>
        <taxon>Clostridia</taxon>
        <taxon>Thermoanaerobacterales</taxon>
        <taxon>Thermoanaerobacteraceae</taxon>
        <taxon>Caldanaerobius</taxon>
    </lineage>
</organism>
<dbReference type="NCBIfam" id="TIGR00631">
    <property type="entry name" value="uvrb"/>
    <property type="match status" value="1"/>
</dbReference>
<evidence type="ECO:0000256" key="7">
    <source>
        <dbReference type="ARBA" id="ARBA00022840"/>
    </source>
</evidence>
<evidence type="ECO:0000256" key="13">
    <source>
        <dbReference type="RuleBase" id="RU003587"/>
    </source>
</evidence>
<dbReference type="PANTHER" id="PTHR24029:SF0">
    <property type="entry name" value="UVRABC SYSTEM PROTEIN B"/>
    <property type="match status" value="1"/>
</dbReference>
<dbReference type="PROSITE" id="PS51194">
    <property type="entry name" value="HELICASE_CTER"/>
    <property type="match status" value="1"/>
</dbReference>
<dbReference type="GO" id="GO:0005737">
    <property type="term" value="C:cytoplasm"/>
    <property type="evidence" value="ECO:0007669"/>
    <property type="project" value="UniProtKB-SubCell"/>
</dbReference>
<gene>
    <name evidence="12" type="primary">uvrB</name>
    <name evidence="19" type="ORF">SAMN02746089_02435</name>
</gene>
<feature type="domain" description="UVR" evidence="16">
    <location>
        <begin position="658"/>
        <end position="693"/>
    </location>
</feature>
<dbReference type="GO" id="GO:0016887">
    <property type="term" value="F:ATP hydrolysis activity"/>
    <property type="evidence" value="ECO:0007669"/>
    <property type="project" value="InterPro"/>
</dbReference>
<dbReference type="SUPFAM" id="SSF46600">
    <property type="entry name" value="C-terminal UvrC-binding domain of UvrB"/>
    <property type="match status" value="1"/>
</dbReference>
<dbReference type="Pfam" id="PF02151">
    <property type="entry name" value="UVR"/>
    <property type="match status" value="1"/>
</dbReference>
<keyword evidence="20" id="KW-1185">Reference proteome</keyword>
<evidence type="ECO:0000259" key="18">
    <source>
        <dbReference type="PROSITE" id="PS51194"/>
    </source>
</evidence>
<dbReference type="Gene3D" id="4.10.860.10">
    <property type="entry name" value="UVR domain"/>
    <property type="match status" value="1"/>
</dbReference>
<reference evidence="19 20" key="1">
    <citation type="submission" date="2016-11" db="EMBL/GenBank/DDBJ databases">
        <authorList>
            <person name="Jaros S."/>
            <person name="Januszkiewicz K."/>
            <person name="Wedrychowicz H."/>
        </authorList>
    </citation>
    <scope>NUCLEOTIDE SEQUENCE [LARGE SCALE GENOMIC DNA]</scope>
    <source>
        <strain evidence="19 20">DSM 17918</strain>
    </source>
</reference>
<evidence type="ECO:0000256" key="15">
    <source>
        <dbReference type="SAM" id="MobiDB-lite"/>
    </source>
</evidence>
<evidence type="ECO:0000313" key="20">
    <source>
        <dbReference type="Proteomes" id="UP000184088"/>
    </source>
</evidence>
<dbReference type="InterPro" id="IPR024759">
    <property type="entry name" value="UvrB_YAD/RRR_dom"/>
</dbReference>
<dbReference type="STRING" id="1121256.SAMN02746089_02435"/>
<keyword evidence="6 12" id="KW-0228">DNA excision</keyword>
<comment type="subcellular location">
    <subcellularLocation>
        <location evidence="1 12 13">Cytoplasm</location>
    </subcellularLocation>
</comment>
<evidence type="ECO:0000256" key="12">
    <source>
        <dbReference type="HAMAP-Rule" id="MF_00204"/>
    </source>
</evidence>
<name>A0A1M5DWN4_9THEO</name>
<evidence type="ECO:0000256" key="1">
    <source>
        <dbReference type="ARBA" id="ARBA00004496"/>
    </source>
</evidence>
<dbReference type="GO" id="GO:0009381">
    <property type="term" value="F:excinuclease ABC activity"/>
    <property type="evidence" value="ECO:0007669"/>
    <property type="project" value="UniProtKB-UniRule"/>
</dbReference>
<dbReference type="Gene3D" id="6.10.140.240">
    <property type="match status" value="1"/>
</dbReference>
<dbReference type="InterPro" id="IPR041471">
    <property type="entry name" value="UvrB_inter"/>
</dbReference>
<evidence type="ECO:0000313" key="19">
    <source>
        <dbReference type="EMBL" id="SHF71340.1"/>
    </source>
</evidence>
<dbReference type="PROSITE" id="PS50151">
    <property type="entry name" value="UVR"/>
    <property type="match status" value="1"/>
</dbReference>
<dbReference type="InterPro" id="IPR006935">
    <property type="entry name" value="Helicase/UvrB_N"/>
</dbReference>
<dbReference type="InterPro" id="IPR004807">
    <property type="entry name" value="UvrB"/>
</dbReference>